<dbReference type="STRING" id="7897.ENSLACP00000004513"/>
<comment type="similarity">
    <text evidence="2">Belongs to the DNA/RNA non-specific endonuclease family.</text>
</comment>
<dbReference type="InterPro" id="IPR044925">
    <property type="entry name" value="His-Me_finger_sf"/>
</dbReference>
<evidence type="ECO:0000256" key="5">
    <source>
        <dbReference type="ARBA" id="ARBA00022759"/>
    </source>
</evidence>
<feature type="domain" description="ENPP1-3/EXOG-like endonuclease/phosphodiesterase" evidence="8">
    <location>
        <begin position="64"/>
        <end position="262"/>
    </location>
</feature>
<dbReference type="Proteomes" id="UP000008672">
    <property type="component" value="Unassembled WGS sequence"/>
</dbReference>
<dbReference type="EMBL" id="AFYH01248801">
    <property type="status" value="NOT_ANNOTATED_CDS"/>
    <property type="molecule type" value="Genomic_DNA"/>
</dbReference>
<dbReference type="HOGENOM" id="CLU_035817_1_0_1"/>
<dbReference type="InterPro" id="IPR039015">
    <property type="entry name" value="ENDOD1"/>
</dbReference>
<proteinExistence type="inferred from homology"/>
<keyword evidence="11" id="KW-1185">Reference proteome</keyword>
<evidence type="ECO:0000313" key="10">
    <source>
        <dbReference type="Ensembl" id="ENSLACP00000004513.1"/>
    </source>
</evidence>
<dbReference type="eggNOG" id="ENOG502S36J">
    <property type="taxonomic scope" value="Eukaryota"/>
</dbReference>
<dbReference type="InterPro" id="IPR018524">
    <property type="entry name" value="DNA/RNA_endonuclease_AS"/>
</dbReference>
<dbReference type="InterPro" id="IPR020821">
    <property type="entry name" value="ENPP1-3/EXOG-like_nuc-like"/>
</dbReference>
<reference evidence="10" key="3">
    <citation type="submission" date="2025-09" db="UniProtKB">
        <authorList>
            <consortium name="Ensembl"/>
        </authorList>
    </citation>
    <scope>IDENTIFICATION</scope>
</reference>
<dbReference type="GO" id="GO:0016787">
    <property type="term" value="F:hydrolase activity"/>
    <property type="evidence" value="ECO:0007669"/>
    <property type="project" value="InterPro"/>
</dbReference>
<dbReference type="Gene3D" id="3.40.570.10">
    <property type="entry name" value="Extracellular Endonuclease, subunit A"/>
    <property type="match status" value="1"/>
</dbReference>
<evidence type="ECO:0000256" key="6">
    <source>
        <dbReference type="ARBA" id="ARBA00022842"/>
    </source>
</evidence>
<comment type="cofactor">
    <cofactor evidence="1">
        <name>Mg(2+)</name>
        <dbReference type="ChEBI" id="CHEBI:18420"/>
    </cofactor>
</comment>
<dbReference type="SMART" id="SM00892">
    <property type="entry name" value="Endonuclease_NS"/>
    <property type="match status" value="1"/>
</dbReference>
<evidence type="ECO:0000313" key="11">
    <source>
        <dbReference type="Proteomes" id="UP000008672"/>
    </source>
</evidence>
<dbReference type="InParanoid" id="H3A4E2"/>
<dbReference type="Pfam" id="PF01223">
    <property type="entry name" value="Endonuclease_NS"/>
    <property type="match status" value="1"/>
</dbReference>
<dbReference type="PROSITE" id="PS01070">
    <property type="entry name" value="NUCLEASE_NON_SPEC"/>
    <property type="match status" value="1"/>
</dbReference>
<protein>
    <submittedName>
        <fullName evidence="10">Uncharacterized protein</fullName>
    </submittedName>
</protein>
<name>H3A4E2_LATCH</name>
<keyword evidence="3" id="KW-0540">Nuclease</keyword>
<dbReference type="PANTHER" id="PTHR21472">
    <property type="entry name" value="ENDONUCLEASE DOMAIN-CONTAINING 1 PROTEIN ENDOD1"/>
    <property type="match status" value="1"/>
</dbReference>
<evidence type="ECO:0000259" key="9">
    <source>
        <dbReference type="SMART" id="SM00892"/>
    </source>
</evidence>
<dbReference type="GO" id="GO:0003676">
    <property type="term" value="F:nucleic acid binding"/>
    <property type="evidence" value="ECO:0007669"/>
    <property type="project" value="InterPro"/>
</dbReference>
<dbReference type="AlphaFoldDB" id="H3A4E2"/>
<dbReference type="GO" id="GO:0004519">
    <property type="term" value="F:endonuclease activity"/>
    <property type="evidence" value="ECO:0007669"/>
    <property type="project" value="UniProtKB-KW"/>
</dbReference>
<evidence type="ECO:0000256" key="4">
    <source>
        <dbReference type="ARBA" id="ARBA00022723"/>
    </source>
</evidence>
<feature type="domain" description="DNA/RNA non-specific endonuclease/pyrophosphatase/phosphodiesterase" evidence="9">
    <location>
        <begin position="63"/>
        <end position="263"/>
    </location>
</feature>
<keyword evidence="5" id="KW-0255">Endonuclease</keyword>
<dbReference type="GO" id="GO:0046872">
    <property type="term" value="F:metal ion binding"/>
    <property type="evidence" value="ECO:0007669"/>
    <property type="project" value="UniProtKB-KW"/>
</dbReference>
<dbReference type="InterPro" id="IPR001604">
    <property type="entry name" value="Endo_G_ENPP1-like_dom"/>
</dbReference>
<keyword evidence="5" id="KW-0378">Hydrolase</keyword>
<keyword evidence="7" id="KW-0732">Signal</keyword>
<organism evidence="10 11">
    <name type="scientific">Latimeria chalumnae</name>
    <name type="common">Coelacanth</name>
    <dbReference type="NCBI Taxonomy" id="7897"/>
    <lineage>
        <taxon>Eukaryota</taxon>
        <taxon>Metazoa</taxon>
        <taxon>Chordata</taxon>
        <taxon>Craniata</taxon>
        <taxon>Vertebrata</taxon>
        <taxon>Euteleostomi</taxon>
        <taxon>Coelacanthiformes</taxon>
        <taxon>Coelacanthidae</taxon>
        <taxon>Latimeria</taxon>
    </lineage>
</organism>
<keyword evidence="4" id="KW-0479">Metal-binding</keyword>
<feature type="chain" id="PRO_5003578975" evidence="7">
    <location>
        <begin position="24"/>
        <end position="264"/>
    </location>
</feature>
<reference evidence="11" key="1">
    <citation type="submission" date="2011-08" db="EMBL/GenBank/DDBJ databases">
        <title>The draft genome of Latimeria chalumnae.</title>
        <authorList>
            <person name="Di Palma F."/>
            <person name="Alfoldi J."/>
            <person name="Johnson J."/>
            <person name="Berlin A."/>
            <person name="Gnerre S."/>
            <person name="Jaffe D."/>
            <person name="MacCallum I."/>
            <person name="Young S."/>
            <person name="Walker B.J."/>
            <person name="Lander E."/>
            <person name="Lindblad-Toh K."/>
        </authorList>
    </citation>
    <scope>NUCLEOTIDE SEQUENCE [LARGE SCALE GENOMIC DNA]</scope>
    <source>
        <strain evidence="11">Wild caught</strain>
    </source>
</reference>
<evidence type="ECO:0000256" key="3">
    <source>
        <dbReference type="ARBA" id="ARBA00022722"/>
    </source>
</evidence>
<feature type="signal peptide" evidence="7">
    <location>
        <begin position="1"/>
        <end position="23"/>
    </location>
</feature>
<dbReference type="FunCoup" id="H3A4E2">
    <property type="interactions" value="705"/>
</dbReference>
<reference evidence="10" key="2">
    <citation type="submission" date="2025-08" db="UniProtKB">
        <authorList>
            <consortium name="Ensembl"/>
        </authorList>
    </citation>
    <scope>IDENTIFICATION</scope>
</reference>
<sequence>CLNMSLLKLSLFLAVAMFTPGSSRVLDNTDRMDCRQFFYEHTIPKHLPNSISDSVYICQCYLDKAYFATFYDKNRRIPVYSAYVYGAKEETQFENACKNVYVIRQMQLFLRGGWGVAVKRGNVSVENNFAFNTEHGIIIRKCKNEPEYKLKCSQAVDNDYRGNSFFDRGHLNPKGHHSTPESRDATFTLTNAVPQYMNANAKWARQYEEKIKELTEQCTKTFIITSTIPGNTLLNARVNVPEYIWSALCCVDNSGSPMRSSARL</sequence>
<evidence type="ECO:0000256" key="2">
    <source>
        <dbReference type="ARBA" id="ARBA00010052"/>
    </source>
</evidence>
<dbReference type="GeneTree" id="ENSGT01030000234592"/>
<dbReference type="OMA" id="QNNCSKK"/>
<evidence type="ECO:0000256" key="1">
    <source>
        <dbReference type="ARBA" id="ARBA00001946"/>
    </source>
</evidence>
<dbReference type="EMBL" id="AFYH01248800">
    <property type="status" value="NOT_ANNOTATED_CDS"/>
    <property type="molecule type" value="Genomic_DNA"/>
</dbReference>
<dbReference type="InterPro" id="IPR044929">
    <property type="entry name" value="DNA/RNA_non-sp_Endonuclease_sf"/>
</dbReference>
<evidence type="ECO:0000256" key="7">
    <source>
        <dbReference type="SAM" id="SignalP"/>
    </source>
</evidence>
<accession>H3A4E2</accession>
<dbReference type="SMART" id="SM00477">
    <property type="entry name" value="NUC"/>
    <property type="match status" value="1"/>
</dbReference>
<dbReference type="SUPFAM" id="SSF54060">
    <property type="entry name" value="His-Me finger endonucleases"/>
    <property type="match status" value="1"/>
</dbReference>
<dbReference type="PANTHER" id="PTHR21472:SF26">
    <property type="entry name" value="ENDONUCLEASE DOMAIN CONTAINING 1"/>
    <property type="match status" value="1"/>
</dbReference>
<dbReference type="Ensembl" id="ENSLACT00000004552.1">
    <property type="protein sequence ID" value="ENSLACP00000004513.1"/>
    <property type="gene ID" value="ENSLACG00000004015.1"/>
</dbReference>
<evidence type="ECO:0000259" key="8">
    <source>
        <dbReference type="SMART" id="SM00477"/>
    </source>
</evidence>
<keyword evidence="6" id="KW-0460">Magnesium</keyword>